<evidence type="ECO:0000256" key="1">
    <source>
        <dbReference type="SAM" id="Coils"/>
    </source>
</evidence>
<keyword evidence="3" id="KW-0808">Transferase</keyword>
<feature type="transmembrane region" description="Helical" evidence="2">
    <location>
        <begin position="109"/>
        <end position="128"/>
    </location>
</feature>
<accession>A0A974WED2</accession>
<dbReference type="RefSeq" id="WP_205721277.1">
    <property type="nucleotide sequence ID" value="NZ_CP070608.1"/>
</dbReference>
<keyword evidence="2" id="KW-0812">Transmembrane</keyword>
<dbReference type="GO" id="GO:0000155">
    <property type="term" value="F:phosphorelay sensor kinase activity"/>
    <property type="evidence" value="ECO:0007669"/>
    <property type="project" value="InterPro"/>
</dbReference>
<dbReference type="InterPro" id="IPR036097">
    <property type="entry name" value="HisK_dim/P_sf"/>
</dbReference>
<dbReference type="Proteomes" id="UP000662783">
    <property type="component" value="Chromosome"/>
</dbReference>
<dbReference type="SUPFAM" id="SSF47384">
    <property type="entry name" value="Homodimeric domain of signal transducing histidine kinase"/>
    <property type="match status" value="1"/>
</dbReference>
<feature type="transmembrane region" description="Helical" evidence="2">
    <location>
        <begin position="60"/>
        <end position="78"/>
    </location>
</feature>
<keyword evidence="2" id="KW-1133">Transmembrane helix</keyword>
<dbReference type="AlphaFoldDB" id="A0A974WED2"/>
<evidence type="ECO:0000313" key="4">
    <source>
        <dbReference type="Proteomes" id="UP000662783"/>
    </source>
</evidence>
<dbReference type="EMBL" id="CP070608">
    <property type="protein sequence ID" value="QSE96763.1"/>
    <property type="molecule type" value="Genomic_DNA"/>
</dbReference>
<feature type="transmembrane region" description="Helical" evidence="2">
    <location>
        <begin position="35"/>
        <end position="53"/>
    </location>
</feature>
<protein>
    <submittedName>
        <fullName evidence="3">HAMP domain-containing histidine kinase</fullName>
    </submittedName>
</protein>
<evidence type="ECO:0000313" key="3">
    <source>
        <dbReference type="EMBL" id="QSE96763.1"/>
    </source>
</evidence>
<keyword evidence="1" id="KW-0175">Coiled coil</keyword>
<evidence type="ECO:0000256" key="2">
    <source>
        <dbReference type="SAM" id="Phobius"/>
    </source>
</evidence>
<name>A0A974WED2_9BACT</name>
<organism evidence="3 4">
    <name type="scientific">Fulvivirga lutea</name>
    <dbReference type="NCBI Taxonomy" id="2810512"/>
    <lineage>
        <taxon>Bacteria</taxon>
        <taxon>Pseudomonadati</taxon>
        <taxon>Bacteroidota</taxon>
        <taxon>Cytophagia</taxon>
        <taxon>Cytophagales</taxon>
        <taxon>Fulvivirgaceae</taxon>
        <taxon>Fulvivirga</taxon>
    </lineage>
</organism>
<feature type="transmembrane region" description="Helical" evidence="2">
    <location>
        <begin position="84"/>
        <end position="102"/>
    </location>
</feature>
<feature type="transmembrane region" description="Helical" evidence="2">
    <location>
        <begin position="140"/>
        <end position="161"/>
    </location>
</feature>
<dbReference type="KEGG" id="fuv:JR347_14335"/>
<gene>
    <name evidence="3" type="ORF">JR347_14335</name>
</gene>
<keyword evidence="2" id="KW-0472">Membrane</keyword>
<sequence>MSIEKFFITNFLKVALLGVGIVLILDAIIYPEDTLSLIIDAAILITSIFCYWLSRNYISAATIVFGTVVLGLMLLQSLTVPVNTTISLSIILVIGFVFSILLKKAVLVTMHAITILLCTTIFILQASNAELRFQQEPVEVLTLAVTFFILYGVLTSSTFFLKSKYDSNRNHLKELNSNLHDKAMEIEAQNEELLQIQDNLNQLNIDLERQVEERTKLLKEKNKRLLTYSHNVAHDIRGPIARLLGLANISKLDKDNNPHIFISKIQEQTEELDKVIRKVSLGLEQDDQNDEDRIS</sequence>
<feature type="coiled-coil region" evidence="1">
    <location>
        <begin position="169"/>
        <end position="224"/>
    </location>
</feature>
<dbReference type="Gene3D" id="1.10.287.130">
    <property type="match status" value="1"/>
</dbReference>
<proteinExistence type="predicted"/>
<keyword evidence="3" id="KW-0418">Kinase</keyword>
<keyword evidence="4" id="KW-1185">Reference proteome</keyword>
<feature type="transmembrane region" description="Helical" evidence="2">
    <location>
        <begin position="7"/>
        <end position="29"/>
    </location>
</feature>
<reference evidence="3" key="1">
    <citation type="submission" date="2021-02" db="EMBL/GenBank/DDBJ databases">
        <title>Fulvivirga sp. S481 isolated from sea water.</title>
        <authorList>
            <person name="Bae S.S."/>
            <person name="Baek K."/>
        </authorList>
    </citation>
    <scope>NUCLEOTIDE SEQUENCE</scope>
    <source>
        <strain evidence="3">S481</strain>
    </source>
</reference>